<protein>
    <submittedName>
        <fullName evidence="2">Transposase</fullName>
    </submittedName>
</protein>
<dbReference type="HOGENOM" id="CLU_2315588_0_0_3"/>
<dbReference type="SUPFAM" id="SSF53098">
    <property type="entry name" value="Ribonuclease H-like"/>
    <property type="match status" value="1"/>
</dbReference>
<dbReference type="PATRIC" id="fig|292564.3.peg.254"/>
<dbReference type="NCBIfam" id="NF033516">
    <property type="entry name" value="transpos_IS3"/>
    <property type="match status" value="1"/>
</dbReference>
<dbReference type="PROSITE" id="PS50994">
    <property type="entry name" value="INTEGRASE"/>
    <property type="match status" value="1"/>
</dbReference>
<dbReference type="Proteomes" id="UP000010388">
    <property type="component" value="Chromosome"/>
</dbReference>
<dbReference type="KEGG" id="cgc:Cyagr_0284"/>
<sequence length="361" mass="41080">MIELIGEANAAGAGLVSACAEIGICLRTLKRWRKALVVMGTARIAVKASPRDVAHRLSEEERQRILLTLHQPEYASLPPGQIVPALADQGLYIRSESSFYWVLHQRGSSTAEAGPRLPQEPRSVPRLMADRPNAVWSWDITYLPTTVRGVWLYLYLVIDVWSRKVVAWDVAEVESAEIAADLVQRACLKERYRRPSGFGSHQCHQPPLILHADNGNAMRGATLESRLEEMGVLRSFSRPRVSNDNPYSESLFRTVKYRPDYPSRPFASKDEACEWVKAFVDWYNHRHRHSGIKFVTPHQRHSGAATAICQRRSEVYETARRANPSRWSRSTRCWRQPEEVWINKPAEEPEVIKALPLIQAA</sequence>
<feature type="domain" description="Integrase catalytic" evidence="1">
    <location>
        <begin position="128"/>
        <end position="305"/>
    </location>
</feature>
<dbReference type="eggNOG" id="COG2801">
    <property type="taxonomic scope" value="Bacteria"/>
</dbReference>
<gene>
    <name evidence="2" type="ordered locus">Cyagr_0284</name>
</gene>
<dbReference type="PANTHER" id="PTHR46889:SF4">
    <property type="entry name" value="TRANSPOSASE INSO FOR INSERTION SEQUENCE ELEMENT IS911B-RELATED"/>
    <property type="match status" value="1"/>
</dbReference>
<dbReference type="PANTHER" id="PTHR46889">
    <property type="entry name" value="TRANSPOSASE INSF FOR INSERTION SEQUENCE IS3B-RELATED"/>
    <property type="match status" value="1"/>
</dbReference>
<dbReference type="GO" id="GO:0015074">
    <property type="term" value="P:DNA integration"/>
    <property type="evidence" value="ECO:0007669"/>
    <property type="project" value="InterPro"/>
</dbReference>
<dbReference type="InterPro" id="IPR012337">
    <property type="entry name" value="RNaseH-like_sf"/>
</dbReference>
<dbReference type="Pfam" id="PF00665">
    <property type="entry name" value="rve"/>
    <property type="match status" value="1"/>
</dbReference>
<dbReference type="AlphaFoldDB" id="K9P3D2"/>
<dbReference type="Gene3D" id="3.30.420.10">
    <property type="entry name" value="Ribonuclease H-like superfamily/Ribonuclease H"/>
    <property type="match status" value="1"/>
</dbReference>
<accession>K9P3D2</accession>
<dbReference type="InterPro" id="IPR050900">
    <property type="entry name" value="Transposase_IS3/IS150/IS904"/>
</dbReference>
<dbReference type="EMBL" id="CP003495">
    <property type="protein sequence ID" value="AFY27483.1"/>
    <property type="molecule type" value="Genomic_DNA"/>
</dbReference>
<evidence type="ECO:0000259" key="1">
    <source>
        <dbReference type="PROSITE" id="PS50994"/>
    </source>
</evidence>
<organism evidence="2 3">
    <name type="scientific">Cyanobium gracile (strain ATCC 27147 / PCC 6307)</name>
    <dbReference type="NCBI Taxonomy" id="292564"/>
    <lineage>
        <taxon>Bacteria</taxon>
        <taxon>Bacillati</taxon>
        <taxon>Cyanobacteriota</taxon>
        <taxon>Cyanophyceae</taxon>
        <taxon>Synechococcales</taxon>
        <taxon>Prochlorococcaceae</taxon>
        <taxon>Cyanobium</taxon>
    </lineage>
</organism>
<dbReference type="InterPro" id="IPR048020">
    <property type="entry name" value="Transpos_IS3"/>
</dbReference>
<proteinExistence type="predicted"/>
<evidence type="ECO:0000313" key="3">
    <source>
        <dbReference type="Proteomes" id="UP000010388"/>
    </source>
</evidence>
<dbReference type="STRING" id="292564.Cyagr_0284"/>
<dbReference type="InterPro" id="IPR036397">
    <property type="entry name" value="RNaseH_sf"/>
</dbReference>
<reference evidence="3" key="1">
    <citation type="journal article" date="2013" name="Proc. Natl. Acad. Sci. U.S.A.">
        <title>Improving the coverage of the cyanobacterial phylum using diversity-driven genome sequencing.</title>
        <authorList>
            <person name="Shih P.M."/>
            <person name="Wu D."/>
            <person name="Latifi A."/>
            <person name="Axen S.D."/>
            <person name="Fewer D.P."/>
            <person name="Talla E."/>
            <person name="Calteau A."/>
            <person name="Cai F."/>
            <person name="Tandeau de Marsac N."/>
            <person name="Rippka R."/>
            <person name="Herdman M."/>
            <person name="Sivonen K."/>
            <person name="Coursin T."/>
            <person name="Laurent T."/>
            <person name="Goodwin L."/>
            <person name="Nolan M."/>
            <person name="Davenport K.W."/>
            <person name="Han C.S."/>
            <person name="Rubin E.M."/>
            <person name="Eisen J.A."/>
            <person name="Woyke T."/>
            <person name="Gugger M."/>
            <person name="Kerfeld C.A."/>
        </authorList>
    </citation>
    <scope>NUCLEOTIDE SEQUENCE [LARGE SCALE GENOMIC DNA]</scope>
    <source>
        <strain evidence="3">ATCC 27147 / PCC 6307</strain>
    </source>
</reference>
<name>K9P3D2_CYAGP</name>
<dbReference type="InterPro" id="IPR001584">
    <property type="entry name" value="Integrase_cat-core"/>
</dbReference>
<evidence type="ECO:0000313" key="2">
    <source>
        <dbReference type="EMBL" id="AFY27483.1"/>
    </source>
</evidence>
<dbReference type="GO" id="GO:0003676">
    <property type="term" value="F:nucleic acid binding"/>
    <property type="evidence" value="ECO:0007669"/>
    <property type="project" value="InterPro"/>
</dbReference>